<gene>
    <name evidence="1" type="ORF">C1H87_03305</name>
</gene>
<dbReference type="AlphaFoldDB" id="A0A2K9PL51"/>
<sequence>MTKKSNDLLEELLLKRKEELAEAKKAALLSGKEPFSINELNKYWRSRHEKHLSIESLKESLEKQYYANTDLMSIKEFAEGLILLGKYT</sequence>
<dbReference type="KEGG" id="fek:C1H87_03305"/>
<protein>
    <submittedName>
        <fullName evidence="1">Uncharacterized protein</fullName>
    </submittedName>
</protein>
<reference evidence="1 2" key="1">
    <citation type="submission" date="2018-01" db="EMBL/GenBank/DDBJ databases">
        <title>Complete genome sequence of Flavivirga eckloniae ECD14 isolated from seaweed Ecklonia cava.</title>
        <authorList>
            <person name="Lee J.H."/>
            <person name="Baik K.S."/>
            <person name="Seong C.N."/>
        </authorList>
    </citation>
    <scope>NUCLEOTIDE SEQUENCE [LARGE SCALE GENOMIC DNA]</scope>
    <source>
        <strain evidence="1 2">ECD14</strain>
    </source>
</reference>
<organism evidence="1 2">
    <name type="scientific">Flavivirga eckloniae</name>
    <dbReference type="NCBI Taxonomy" id="1803846"/>
    <lineage>
        <taxon>Bacteria</taxon>
        <taxon>Pseudomonadati</taxon>
        <taxon>Bacteroidota</taxon>
        <taxon>Flavobacteriia</taxon>
        <taxon>Flavobacteriales</taxon>
        <taxon>Flavobacteriaceae</taxon>
        <taxon>Flavivirga</taxon>
    </lineage>
</organism>
<evidence type="ECO:0000313" key="1">
    <source>
        <dbReference type="EMBL" id="AUP77794.1"/>
    </source>
</evidence>
<dbReference type="RefSeq" id="WP_102754453.1">
    <property type="nucleotide sequence ID" value="NZ_CP025791.1"/>
</dbReference>
<proteinExistence type="predicted"/>
<evidence type="ECO:0000313" key="2">
    <source>
        <dbReference type="Proteomes" id="UP000235826"/>
    </source>
</evidence>
<accession>A0A2K9PL51</accession>
<name>A0A2K9PL51_9FLAO</name>
<keyword evidence="2" id="KW-1185">Reference proteome</keyword>
<dbReference type="Proteomes" id="UP000235826">
    <property type="component" value="Chromosome"/>
</dbReference>
<dbReference type="EMBL" id="CP025791">
    <property type="protein sequence ID" value="AUP77794.1"/>
    <property type="molecule type" value="Genomic_DNA"/>
</dbReference>